<keyword evidence="6" id="KW-1185">Reference proteome</keyword>
<dbReference type="OrthoDB" id="2854648at2"/>
<dbReference type="PANTHER" id="PTHR30146:SF109">
    <property type="entry name" value="HTH-TYPE TRANSCRIPTIONAL REGULATOR GALS"/>
    <property type="match status" value="1"/>
</dbReference>
<keyword evidence="2" id="KW-0238">DNA-binding</keyword>
<dbReference type="InterPro" id="IPR028082">
    <property type="entry name" value="Peripla_BP_I"/>
</dbReference>
<dbReference type="Gene3D" id="1.10.260.40">
    <property type="entry name" value="lambda repressor-like DNA-binding domains"/>
    <property type="match status" value="1"/>
</dbReference>
<evidence type="ECO:0000313" key="6">
    <source>
        <dbReference type="Proteomes" id="UP000245876"/>
    </source>
</evidence>
<dbReference type="GO" id="GO:0000976">
    <property type="term" value="F:transcription cis-regulatory region binding"/>
    <property type="evidence" value="ECO:0007669"/>
    <property type="project" value="TreeGrafter"/>
</dbReference>
<evidence type="ECO:0000313" key="5">
    <source>
        <dbReference type="EMBL" id="PWG63999.1"/>
    </source>
</evidence>
<keyword evidence="3" id="KW-0804">Transcription</keyword>
<dbReference type="Gene3D" id="3.40.50.2300">
    <property type="match status" value="2"/>
</dbReference>
<dbReference type="SMART" id="SM00354">
    <property type="entry name" value="HTH_LACI"/>
    <property type="match status" value="1"/>
</dbReference>
<dbReference type="CDD" id="cd06267">
    <property type="entry name" value="PBP1_LacI_sugar_binding-like"/>
    <property type="match status" value="1"/>
</dbReference>
<sequence>MAAGSRKPTLHDVAKRAGVSVASVSNYLNDYPYMKPATRERIQKAIDELGYVTNQQARNLRSGRTGLISLSLPDLNQIYFAELAEETIKQAREYGYRVIIESTGNDRQREIDSARAMASNMTDGLILSPTQLRAEDVHELEGDYPLVVLGERLFGAPAPHVMIANESAAQAVTEHLLKAGCRTIAVVGGTLDASLPSSRSMRTKGYAAALADRGLPVRPELVREIGEWTSAEGAKAVRDMYAQGIRPDGIFALNDLLAMGVISQLREMRVRVPESVRVVGFDDIDEAKYTIPSMTTVDPDRAQVAKLAIESILKQLDDGARAPQSRIDVAFQLKYRASSPQV</sequence>
<proteinExistence type="predicted"/>
<dbReference type="SUPFAM" id="SSF53822">
    <property type="entry name" value="Periplasmic binding protein-like I"/>
    <property type="match status" value="1"/>
</dbReference>
<gene>
    <name evidence="5" type="ORF">DF196_09755</name>
</gene>
<dbReference type="Proteomes" id="UP000245876">
    <property type="component" value="Unassembled WGS sequence"/>
</dbReference>
<dbReference type="CDD" id="cd01392">
    <property type="entry name" value="HTH_LacI"/>
    <property type="match status" value="1"/>
</dbReference>
<dbReference type="InterPro" id="IPR046335">
    <property type="entry name" value="LacI/GalR-like_sensor"/>
</dbReference>
<feature type="domain" description="HTH lacI-type" evidence="4">
    <location>
        <begin position="8"/>
        <end position="62"/>
    </location>
</feature>
<reference evidence="5 6" key="1">
    <citation type="journal article" date="2018" name="Int. J. Syst. Evol. Microbiol.">
        <title>Bifidobacterium callitrichidarum sp. nov. from the faeces of the emperor tamarin (Saguinus imperator).</title>
        <authorList>
            <person name="Modesto M."/>
            <person name="Michelini S."/>
            <person name="Sansosti M.C."/>
            <person name="De Filippo C."/>
            <person name="Cavalieri D."/>
            <person name="Qvirist L."/>
            <person name="Andlid T."/>
            <person name="Spiezio C."/>
            <person name="Sandri C."/>
            <person name="Pascarelli S."/>
            <person name="Sgorbati B."/>
            <person name="Mattarelli P."/>
        </authorList>
    </citation>
    <scope>NUCLEOTIDE SEQUENCE [LARGE SCALE GENOMIC DNA]</scope>
    <source>
        <strain evidence="5 6">TRI 5</strain>
    </source>
</reference>
<dbReference type="SUPFAM" id="SSF47413">
    <property type="entry name" value="lambda repressor-like DNA-binding domains"/>
    <property type="match status" value="1"/>
</dbReference>
<evidence type="ECO:0000259" key="4">
    <source>
        <dbReference type="PROSITE" id="PS50932"/>
    </source>
</evidence>
<dbReference type="Pfam" id="PF13377">
    <property type="entry name" value="Peripla_BP_3"/>
    <property type="match status" value="1"/>
</dbReference>
<dbReference type="GO" id="GO:0003700">
    <property type="term" value="F:DNA-binding transcription factor activity"/>
    <property type="evidence" value="ECO:0007669"/>
    <property type="project" value="TreeGrafter"/>
</dbReference>
<name>A0A2U2N4U5_9BIFI</name>
<comment type="caution">
    <text evidence="5">The sequence shown here is derived from an EMBL/GenBank/DDBJ whole genome shotgun (WGS) entry which is preliminary data.</text>
</comment>
<evidence type="ECO:0000256" key="2">
    <source>
        <dbReference type="ARBA" id="ARBA00023125"/>
    </source>
</evidence>
<evidence type="ECO:0000256" key="3">
    <source>
        <dbReference type="ARBA" id="ARBA00023163"/>
    </source>
</evidence>
<keyword evidence="1" id="KW-0805">Transcription regulation</keyword>
<dbReference type="Pfam" id="PF00356">
    <property type="entry name" value="LacI"/>
    <property type="match status" value="1"/>
</dbReference>
<organism evidence="5 6">
    <name type="scientific">Bifidobacterium callitrichidarum</name>
    <dbReference type="NCBI Taxonomy" id="2052941"/>
    <lineage>
        <taxon>Bacteria</taxon>
        <taxon>Bacillati</taxon>
        <taxon>Actinomycetota</taxon>
        <taxon>Actinomycetes</taxon>
        <taxon>Bifidobacteriales</taxon>
        <taxon>Bifidobacteriaceae</taxon>
        <taxon>Bifidobacterium</taxon>
    </lineage>
</organism>
<dbReference type="InterPro" id="IPR010982">
    <property type="entry name" value="Lambda_DNA-bd_dom_sf"/>
</dbReference>
<protein>
    <submittedName>
        <fullName evidence="5">LacI family transcriptional regulator</fullName>
    </submittedName>
</protein>
<dbReference type="AlphaFoldDB" id="A0A2U2N4U5"/>
<evidence type="ECO:0000256" key="1">
    <source>
        <dbReference type="ARBA" id="ARBA00023015"/>
    </source>
</evidence>
<dbReference type="RefSeq" id="WP_109057641.1">
    <property type="nucleotide sequence ID" value="NZ_QFFM01000021.1"/>
</dbReference>
<dbReference type="InterPro" id="IPR000843">
    <property type="entry name" value="HTH_LacI"/>
</dbReference>
<dbReference type="PROSITE" id="PS50932">
    <property type="entry name" value="HTH_LACI_2"/>
    <property type="match status" value="1"/>
</dbReference>
<dbReference type="EMBL" id="QFFM01000021">
    <property type="protein sequence ID" value="PWG63999.1"/>
    <property type="molecule type" value="Genomic_DNA"/>
</dbReference>
<dbReference type="PANTHER" id="PTHR30146">
    <property type="entry name" value="LACI-RELATED TRANSCRIPTIONAL REPRESSOR"/>
    <property type="match status" value="1"/>
</dbReference>
<dbReference type="PROSITE" id="PS00356">
    <property type="entry name" value="HTH_LACI_1"/>
    <property type="match status" value="1"/>
</dbReference>
<accession>A0A2U2N4U5</accession>